<protein>
    <submittedName>
        <fullName evidence="3">VOC family protein</fullName>
    </submittedName>
</protein>
<dbReference type="PANTHER" id="PTHR33993">
    <property type="entry name" value="GLYOXALASE-RELATED"/>
    <property type="match status" value="1"/>
</dbReference>
<feature type="chain" id="PRO_5020263002" evidence="1">
    <location>
        <begin position="24"/>
        <end position="164"/>
    </location>
</feature>
<evidence type="ECO:0000256" key="1">
    <source>
        <dbReference type="SAM" id="SignalP"/>
    </source>
</evidence>
<dbReference type="OrthoDB" id="9804235at2"/>
<accession>A0A4R0NMD2</accession>
<reference evidence="3 4" key="1">
    <citation type="submission" date="2019-02" db="EMBL/GenBank/DDBJ databases">
        <title>Pedobacter sp. RP-1-14 sp. nov., isolated from Arctic soil.</title>
        <authorList>
            <person name="Dahal R.H."/>
        </authorList>
    </citation>
    <scope>NUCLEOTIDE SEQUENCE [LARGE SCALE GENOMIC DNA]</scope>
    <source>
        <strain evidence="3 4">RP-1-14</strain>
    </source>
</reference>
<evidence type="ECO:0000259" key="2">
    <source>
        <dbReference type="PROSITE" id="PS51819"/>
    </source>
</evidence>
<dbReference type="PANTHER" id="PTHR33993:SF2">
    <property type="entry name" value="VOC DOMAIN-CONTAINING PROTEIN"/>
    <property type="match status" value="1"/>
</dbReference>
<dbReference type="AlphaFoldDB" id="A0A4R0NMD2"/>
<dbReference type="InterPro" id="IPR004360">
    <property type="entry name" value="Glyas_Fos-R_dOase_dom"/>
</dbReference>
<keyword evidence="1" id="KW-0732">Signal</keyword>
<dbReference type="Proteomes" id="UP000293347">
    <property type="component" value="Unassembled WGS sequence"/>
</dbReference>
<name>A0A4R0NMD2_9SPHI</name>
<dbReference type="InterPro" id="IPR029068">
    <property type="entry name" value="Glyas_Bleomycin-R_OHBP_Dase"/>
</dbReference>
<proteinExistence type="predicted"/>
<keyword evidence="4" id="KW-1185">Reference proteome</keyword>
<feature type="domain" description="VOC" evidence="2">
    <location>
        <begin position="45"/>
        <end position="163"/>
    </location>
</feature>
<gene>
    <name evidence="3" type="ORF">EZ437_11470</name>
</gene>
<dbReference type="CDD" id="cd07247">
    <property type="entry name" value="SgaA_N_like"/>
    <property type="match status" value="1"/>
</dbReference>
<dbReference type="EMBL" id="SJSL01000002">
    <property type="protein sequence ID" value="TCD01359.1"/>
    <property type="molecule type" value="Genomic_DNA"/>
</dbReference>
<dbReference type="PROSITE" id="PS51257">
    <property type="entry name" value="PROKAR_LIPOPROTEIN"/>
    <property type="match status" value="1"/>
</dbReference>
<comment type="caution">
    <text evidence="3">The sequence shown here is derived from an EMBL/GenBank/DDBJ whole genome shotgun (WGS) entry which is preliminary data.</text>
</comment>
<dbReference type="RefSeq" id="WP_131596106.1">
    <property type="nucleotide sequence ID" value="NZ_SJSL01000002.1"/>
</dbReference>
<evidence type="ECO:0000313" key="4">
    <source>
        <dbReference type="Proteomes" id="UP000293347"/>
    </source>
</evidence>
<dbReference type="Gene3D" id="3.10.180.10">
    <property type="entry name" value="2,3-Dihydroxybiphenyl 1,2-Dioxygenase, domain 1"/>
    <property type="match status" value="1"/>
</dbReference>
<dbReference type="SUPFAM" id="SSF54593">
    <property type="entry name" value="Glyoxalase/Bleomycin resistance protein/Dihydroxybiphenyl dioxygenase"/>
    <property type="match status" value="1"/>
</dbReference>
<evidence type="ECO:0000313" key="3">
    <source>
        <dbReference type="EMBL" id="TCD01359.1"/>
    </source>
</evidence>
<dbReference type="Pfam" id="PF00903">
    <property type="entry name" value="Glyoxalase"/>
    <property type="match status" value="1"/>
</dbReference>
<sequence>MKKPILIALLFLGAGFTACDNNADTKSQTEKSGTANQTLNKEMKNLASIIEIPVADLTRAIAFYEIILDVSIEKMEMDGVQMGVLPSDGKTVSVVLAKGDDYTPTTDGALVYLNAGADLQTVLDKVAQNGGKMVVPKTAISPEMGYFALFIDTEGNKLGLHSSN</sequence>
<dbReference type="PROSITE" id="PS51819">
    <property type="entry name" value="VOC"/>
    <property type="match status" value="1"/>
</dbReference>
<feature type="signal peptide" evidence="1">
    <location>
        <begin position="1"/>
        <end position="23"/>
    </location>
</feature>
<dbReference type="InterPro" id="IPR052164">
    <property type="entry name" value="Anthracycline_SecMetBiosynth"/>
</dbReference>
<dbReference type="InterPro" id="IPR037523">
    <property type="entry name" value="VOC_core"/>
</dbReference>
<organism evidence="3 4">
    <name type="scientific">Pedobacter psychroterrae</name>
    <dbReference type="NCBI Taxonomy" id="2530453"/>
    <lineage>
        <taxon>Bacteria</taxon>
        <taxon>Pseudomonadati</taxon>
        <taxon>Bacteroidota</taxon>
        <taxon>Sphingobacteriia</taxon>
        <taxon>Sphingobacteriales</taxon>
        <taxon>Sphingobacteriaceae</taxon>
        <taxon>Pedobacter</taxon>
    </lineage>
</organism>